<dbReference type="InterPro" id="IPR036942">
    <property type="entry name" value="Beta-barrel_TonB_sf"/>
</dbReference>
<evidence type="ECO:0000259" key="8">
    <source>
        <dbReference type="Pfam" id="PF25183"/>
    </source>
</evidence>
<evidence type="ECO:0000256" key="3">
    <source>
        <dbReference type="ARBA" id="ARBA00022452"/>
    </source>
</evidence>
<evidence type="ECO:0000256" key="4">
    <source>
        <dbReference type="ARBA" id="ARBA00022692"/>
    </source>
</evidence>
<keyword evidence="6" id="KW-0998">Cell outer membrane</keyword>
<dbReference type="InterPro" id="IPR057601">
    <property type="entry name" value="Oar-like_b-barrel"/>
</dbReference>
<dbReference type="PANTHER" id="PTHR30069:SF46">
    <property type="entry name" value="OAR PROTEIN"/>
    <property type="match status" value="1"/>
</dbReference>
<reference evidence="9" key="1">
    <citation type="submission" date="2006-10" db="EMBL/GenBank/DDBJ databases">
        <title>Complete sequence of Solibacter usitatus Ellin6076.</title>
        <authorList>
            <consortium name="US DOE Joint Genome Institute"/>
            <person name="Copeland A."/>
            <person name="Lucas S."/>
            <person name="Lapidus A."/>
            <person name="Barry K."/>
            <person name="Detter J.C."/>
            <person name="Glavina del Rio T."/>
            <person name="Hammon N."/>
            <person name="Israni S."/>
            <person name="Dalin E."/>
            <person name="Tice H."/>
            <person name="Pitluck S."/>
            <person name="Thompson L.S."/>
            <person name="Brettin T."/>
            <person name="Bruce D."/>
            <person name="Han C."/>
            <person name="Tapia R."/>
            <person name="Gilna P."/>
            <person name="Schmutz J."/>
            <person name="Larimer F."/>
            <person name="Land M."/>
            <person name="Hauser L."/>
            <person name="Kyrpides N."/>
            <person name="Mikhailova N."/>
            <person name="Janssen P.H."/>
            <person name="Kuske C.R."/>
            <person name="Richardson P."/>
        </authorList>
    </citation>
    <scope>NUCLEOTIDE SEQUENCE</scope>
    <source>
        <strain evidence="9">Ellin6076</strain>
    </source>
</reference>
<sequence precursor="true">MRHREEVRVANRLGIPAMLCLLSSVAAAQPLAGTGSITGTVRDVSGALIANAQVEVRNESHGIRRDSSTDSHGGFSVIALDPATGYTVTINSTGFARWERTNLEVSVGEVTNLDLTLQIAAETTHVSVNAAAGGAVDQTKTEVSQVVRQSQILNLPINGRRVDTYVLLTPAVVSDGPLGLVAFRGIAGGNSFLTDGNDTSNQFFDENAGRTRISTQISQDAVLEFQVLSSGYSAGFGRASGGIINTVTRSGSNTSYGTAYWFFRNQDFNARDPYAAINPPERRHQAGASLGGKIVQDKLFYFFNAEVHRRDFPLVASLARPPLFNSAGVFTGTCAATAAQCNAALGFFNRQFQVVDRSADSELLFGKLDWLPSQAHHVSASFNYLHWTSPNGFQTAAVLNDGSGVGNNGNSSVRTRYGRLEWMFIPDSARVNEFRFGWFKDRQADNFNPALLPSTGLAQIIVEGQSNLGASADLPQIDPSENRFQLADNFTVISGRHSVKFGFDLLNTEDYVRYLRNQNGTYEYADFTSFALDFSGNATGARNWQTYSQRFGAPVFDQTVRDYSLFAEDQFRITSRVNVHYGMRYEYSQLPQPKQANPDYPSSGHLHSAATNFAPRIGVAVAFNRARSVLRGGYGIFYARYHTGLIATFFQENGLGQPSIQLDARFLSDPANGPIFPNVLAAPTAGSPVDLTIASPDYRNPYTQQSDIALEHAISAEWSLSVSWLWSRALHLTTVRDLNIGPTVSTVTYAIDDAGGKAVGSFTTPAYRLVNRINPSWRRVNSVESGGNSYYDGLVTQLRKRMSHGLEGFLAYTWSHAIDFNQGGGADNIFYNDGPRTLMNGDYRGEKASSQLDQRHRLVVSSTWEPKFTNRVSGFAHAIGTGWRLSQISTFASSQPATATILVSGVPFPGAAFNSTINGFGGSTRVPFYPASNLPIDNVLRTDARLAKVFQIAERLQFHVNFEAFNLLNHVSDTAVNTVAFEARNLVLRPVANLGQGVASQGYPDGTNARRAQVSARFIW</sequence>
<protein>
    <recommendedName>
        <fullName evidence="8">TonB-dependent transporter Oar-like beta-barrel domain-containing protein</fullName>
    </recommendedName>
</protein>
<dbReference type="HOGENOM" id="CLU_006298_1_0_0"/>
<dbReference type="PANTHER" id="PTHR30069">
    <property type="entry name" value="TONB-DEPENDENT OUTER MEMBRANE RECEPTOR"/>
    <property type="match status" value="1"/>
</dbReference>
<keyword evidence="4" id="KW-0812">Transmembrane</keyword>
<keyword evidence="7" id="KW-0732">Signal</keyword>
<proteinExistence type="predicted"/>
<name>Q01ZB0_SOLUE</name>
<dbReference type="EMBL" id="CP000473">
    <property type="protein sequence ID" value="ABJ85005.1"/>
    <property type="molecule type" value="Genomic_DNA"/>
</dbReference>
<feature type="domain" description="TonB-dependent transporter Oar-like beta-barrel" evidence="8">
    <location>
        <begin position="349"/>
        <end position="901"/>
    </location>
</feature>
<comment type="subcellular location">
    <subcellularLocation>
        <location evidence="1">Cell outer membrane</location>
        <topology evidence="1">Multi-pass membrane protein</topology>
    </subcellularLocation>
</comment>
<evidence type="ECO:0000256" key="2">
    <source>
        <dbReference type="ARBA" id="ARBA00022448"/>
    </source>
</evidence>
<dbReference type="AlphaFoldDB" id="Q01ZB0"/>
<keyword evidence="5" id="KW-0472">Membrane</keyword>
<feature type="chain" id="PRO_5004162979" description="TonB-dependent transporter Oar-like beta-barrel domain-containing protein" evidence="7">
    <location>
        <begin position="29"/>
        <end position="1020"/>
    </location>
</feature>
<dbReference type="eggNOG" id="COG4771">
    <property type="taxonomic scope" value="Bacteria"/>
</dbReference>
<keyword evidence="2" id="KW-0813">Transport</keyword>
<evidence type="ECO:0000256" key="6">
    <source>
        <dbReference type="ARBA" id="ARBA00023237"/>
    </source>
</evidence>
<accession>Q01ZB0</accession>
<dbReference type="KEGG" id="sus:Acid_4040"/>
<dbReference type="SUPFAM" id="SSF56935">
    <property type="entry name" value="Porins"/>
    <property type="match status" value="1"/>
</dbReference>
<organism evidence="9">
    <name type="scientific">Solibacter usitatus (strain Ellin6076)</name>
    <dbReference type="NCBI Taxonomy" id="234267"/>
    <lineage>
        <taxon>Bacteria</taxon>
        <taxon>Pseudomonadati</taxon>
        <taxon>Acidobacteriota</taxon>
        <taxon>Terriglobia</taxon>
        <taxon>Bryobacterales</taxon>
        <taxon>Solibacteraceae</taxon>
        <taxon>Candidatus Solibacter</taxon>
    </lineage>
</organism>
<evidence type="ECO:0000256" key="1">
    <source>
        <dbReference type="ARBA" id="ARBA00004571"/>
    </source>
</evidence>
<feature type="domain" description="TonB-dependent transporter Oar-like beta-barrel" evidence="8">
    <location>
        <begin position="247"/>
        <end position="331"/>
    </location>
</feature>
<dbReference type="InterPro" id="IPR039426">
    <property type="entry name" value="TonB-dep_rcpt-like"/>
</dbReference>
<evidence type="ECO:0000313" key="9">
    <source>
        <dbReference type="EMBL" id="ABJ85005.1"/>
    </source>
</evidence>
<dbReference type="InterPro" id="IPR008969">
    <property type="entry name" value="CarboxyPept-like_regulatory"/>
</dbReference>
<gene>
    <name evidence="9" type="ordered locus">Acid_4040</name>
</gene>
<dbReference type="InParanoid" id="Q01ZB0"/>
<dbReference type="Pfam" id="PF25183">
    <property type="entry name" value="OMP_b-brl_4"/>
    <property type="match status" value="2"/>
</dbReference>
<dbReference type="Gene3D" id="2.40.170.20">
    <property type="entry name" value="TonB-dependent receptor, beta-barrel domain"/>
    <property type="match status" value="1"/>
</dbReference>
<dbReference type="Gene3D" id="2.60.40.1120">
    <property type="entry name" value="Carboxypeptidase-like, regulatory domain"/>
    <property type="match status" value="1"/>
</dbReference>
<dbReference type="SUPFAM" id="SSF49464">
    <property type="entry name" value="Carboxypeptidase regulatory domain-like"/>
    <property type="match status" value="1"/>
</dbReference>
<dbReference type="GO" id="GO:0015344">
    <property type="term" value="F:siderophore uptake transmembrane transporter activity"/>
    <property type="evidence" value="ECO:0007669"/>
    <property type="project" value="TreeGrafter"/>
</dbReference>
<feature type="signal peptide" evidence="7">
    <location>
        <begin position="1"/>
        <end position="28"/>
    </location>
</feature>
<dbReference type="GO" id="GO:0044718">
    <property type="term" value="P:siderophore transmembrane transport"/>
    <property type="evidence" value="ECO:0007669"/>
    <property type="project" value="TreeGrafter"/>
</dbReference>
<dbReference type="STRING" id="234267.Acid_4040"/>
<evidence type="ECO:0000256" key="5">
    <source>
        <dbReference type="ARBA" id="ARBA00023136"/>
    </source>
</evidence>
<keyword evidence="3" id="KW-1134">Transmembrane beta strand</keyword>
<dbReference type="Pfam" id="PF13620">
    <property type="entry name" value="CarboxypepD_reg"/>
    <property type="match status" value="1"/>
</dbReference>
<dbReference type="GO" id="GO:0009279">
    <property type="term" value="C:cell outer membrane"/>
    <property type="evidence" value="ECO:0007669"/>
    <property type="project" value="UniProtKB-SubCell"/>
</dbReference>
<evidence type="ECO:0000256" key="7">
    <source>
        <dbReference type="SAM" id="SignalP"/>
    </source>
</evidence>